<dbReference type="InterPro" id="IPR036938">
    <property type="entry name" value="PAP2/HPO_sf"/>
</dbReference>
<proteinExistence type="predicted"/>
<dbReference type="CDD" id="cd01610">
    <property type="entry name" value="PAP2_like"/>
    <property type="match status" value="1"/>
</dbReference>
<dbReference type="Proteomes" id="UP000216052">
    <property type="component" value="Chromosome"/>
</dbReference>
<evidence type="ECO:0000256" key="1">
    <source>
        <dbReference type="SAM" id="Phobius"/>
    </source>
</evidence>
<dbReference type="InterPro" id="IPR000326">
    <property type="entry name" value="PAP2/HPO"/>
</dbReference>
<feature type="transmembrane region" description="Helical" evidence="1">
    <location>
        <begin position="12"/>
        <end position="34"/>
    </location>
</feature>
<dbReference type="SMART" id="SM00014">
    <property type="entry name" value="acidPPc"/>
    <property type="match status" value="1"/>
</dbReference>
<sequence length="207" mass="23342">MVIRNKLDRMRQCFSNAFWWTIIFGLITIFIALWAKKSGNPYIWSIGNFLSGIGNDVFLIGTNIIILIWAWRQRTGSIIKLTLGIDLLVGILVQGIKSMKIYPWYLRPNGGEGGFPSGHATHAFAMAFLLAMFFPRFSWLWFTAAAAISWSRVETDWHSGIQVAAGVMLGVFIAWGMISAWLKYFENTNADPTVESKNVQVSKVITN</sequence>
<evidence type="ECO:0000259" key="2">
    <source>
        <dbReference type="SMART" id="SM00014"/>
    </source>
</evidence>
<feature type="domain" description="Phosphatidic acid phosphatase type 2/haloperoxidase" evidence="2">
    <location>
        <begin position="82"/>
        <end position="178"/>
    </location>
</feature>
<keyword evidence="4" id="KW-1185">Reference proteome</keyword>
<evidence type="ECO:0000313" key="3">
    <source>
        <dbReference type="EMBL" id="XFO72320.1"/>
    </source>
</evidence>
<dbReference type="RefSeq" id="WP_093798235.1">
    <property type="nucleotide sequence ID" value="NZ_CP155571.1"/>
</dbReference>
<keyword evidence="1" id="KW-0472">Membrane</keyword>
<reference evidence="3" key="1">
    <citation type="submission" date="2024-05" db="EMBL/GenBank/DDBJ databases">
        <title>Isolation and characterization of Sporomusa carbonis sp. nov., a carboxydotrophic hydrogenogen in the genus of Sporomusa isolated from a charcoal burning pile.</title>
        <authorList>
            <person name="Boeer T."/>
            <person name="Rosenbaum F."/>
            <person name="Eysell L."/>
            <person name="Mueller V."/>
            <person name="Daniel R."/>
            <person name="Poehlein A."/>
        </authorList>
    </citation>
    <scope>NUCLEOTIDE SEQUENCE [LARGE SCALE GENOMIC DNA]</scope>
    <source>
        <strain evidence="3">DSM 3132</strain>
    </source>
</reference>
<name>A0ABZ3J254_SPOA4</name>
<organism evidence="3 4">
    <name type="scientific">Sporomusa acidovorans (strain ATCC 49682 / DSM 3132 / Mol)</name>
    <dbReference type="NCBI Taxonomy" id="1123286"/>
    <lineage>
        <taxon>Bacteria</taxon>
        <taxon>Bacillati</taxon>
        <taxon>Bacillota</taxon>
        <taxon>Negativicutes</taxon>
        <taxon>Selenomonadales</taxon>
        <taxon>Sporomusaceae</taxon>
        <taxon>Sporomusa</taxon>
    </lineage>
</organism>
<protein>
    <recommendedName>
        <fullName evidence="2">Phosphatidic acid phosphatase type 2/haloperoxidase domain-containing protein</fullName>
    </recommendedName>
</protein>
<evidence type="ECO:0000313" key="4">
    <source>
        <dbReference type="Proteomes" id="UP000216052"/>
    </source>
</evidence>
<dbReference type="Pfam" id="PF01569">
    <property type="entry name" value="PAP2"/>
    <property type="match status" value="1"/>
</dbReference>
<keyword evidence="1" id="KW-0812">Transmembrane</keyword>
<feature type="transmembrane region" description="Helical" evidence="1">
    <location>
        <begin position="160"/>
        <end position="182"/>
    </location>
</feature>
<dbReference type="SUPFAM" id="SSF48317">
    <property type="entry name" value="Acid phosphatase/Vanadium-dependent haloperoxidase"/>
    <property type="match status" value="1"/>
</dbReference>
<accession>A0ABZ3J254</accession>
<feature type="transmembrane region" description="Helical" evidence="1">
    <location>
        <begin position="83"/>
        <end position="105"/>
    </location>
</feature>
<dbReference type="EMBL" id="CP155571">
    <property type="protein sequence ID" value="XFO72320.1"/>
    <property type="molecule type" value="Genomic_DNA"/>
</dbReference>
<keyword evidence="1" id="KW-1133">Transmembrane helix</keyword>
<gene>
    <name evidence="3" type="ORF">SPACI_023720</name>
</gene>
<dbReference type="Gene3D" id="1.20.144.10">
    <property type="entry name" value="Phosphatidic acid phosphatase type 2/haloperoxidase"/>
    <property type="match status" value="1"/>
</dbReference>
<feature type="transmembrane region" description="Helical" evidence="1">
    <location>
        <begin position="46"/>
        <end position="71"/>
    </location>
</feature>
<feature type="transmembrane region" description="Helical" evidence="1">
    <location>
        <begin position="125"/>
        <end position="148"/>
    </location>
</feature>